<evidence type="ECO:0000256" key="6">
    <source>
        <dbReference type="ARBA" id="ARBA00012375"/>
    </source>
</evidence>
<evidence type="ECO:0000256" key="2">
    <source>
        <dbReference type="ARBA" id="ARBA00004162"/>
    </source>
</evidence>
<dbReference type="NCBIfam" id="NF003986">
    <property type="entry name" value="PRK05471.1-5"/>
    <property type="match status" value="1"/>
</dbReference>
<keyword evidence="15" id="KW-0594">Phospholipid biosynthesis</keyword>
<dbReference type="PROSITE" id="PS51257">
    <property type="entry name" value="PROKAR_LIPOPROTEIN"/>
    <property type="match status" value="1"/>
</dbReference>
<dbReference type="GO" id="GO:0008654">
    <property type="term" value="P:phospholipid biosynthetic process"/>
    <property type="evidence" value="ECO:0007669"/>
    <property type="project" value="UniProtKB-KW"/>
</dbReference>
<comment type="pathway">
    <text evidence="3">Phospholipid metabolism; CDP-diacylglycerol degradation; phosphatidate from CDP-diacylglycerol: step 1/1.</text>
</comment>
<evidence type="ECO:0000256" key="8">
    <source>
        <dbReference type="ARBA" id="ARBA00022475"/>
    </source>
</evidence>
<dbReference type="InterPro" id="IPR003763">
    <property type="entry name" value="CDP-diacylglyc_Pase"/>
</dbReference>
<evidence type="ECO:0000256" key="1">
    <source>
        <dbReference type="ARBA" id="ARBA00001007"/>
    </source>
</evidence>
<comment type="pathway">
    <text evidence="4">Lipid metabolism.</text>
</comment>
<sequence length="271" mass="29754">MTIGRKRGRGLAALLGMALLAACTTPASRPALPAPPVHPHGQVLWHILHDKCVPDQQRNGRPDPCAEVNLSEGVARGYVLLKDLRGVAQYLLMPTRRITGMEDPALLEPDAVDYFTPAWTARTLVDAKLGQRLPREDVSVAVNSLYGRSQDQLHLHVDCIRPDVRDALKRELPRITRRWSRKPLSLAGYRYYAVRLDGKNRPSADPFKLLAKGMKVAPADMGAWTLVLTGVHFANGAPGFVLLAARADPARKRYGSGEELQDHACAVAQAK</sequence>
<dbReference type="Proteomes" id="UP000554342">
    <property type="component" value="Unassembled WGS sequence"/>
</dbReference>
<keyword evidence="8" id="KW-1003">Cell membrane</keyword>
<feature type="signal peptide" evidence="19">
    <location>
        <begin position="1"/>
        <end position="27"/>
    </location>
</feature>
<keyword evidence="21" id="KW-1185">Reference proteome</keyword>
<evidence type="ECO:0000256" key="9">
    <source>
        <dbReference type="ARBA" id="ARBA00022516"/>
    </source>
</evidence>
<evidence type="ECO:0000256" key="3">
    <source>
        <dbReference type="ARBA" id="ARBA00004927"/>
    </source>
</evidence>
<dbReference type="InterPro" id="IPR036265">
    <property type="entry name" value="HIT-like_sf"/>
</dbReference>
<organism evidence="20 21">
    <name type="scientific">Stakelama sediminis</name>
    <dbReference type="NCBI Taxonomy" id="463200"/>
    <lineage>
        <taxon>Bacteria</taxon>
        <taxon>Pseudomonadati</taxon>
        <taxon>Pseudomonadota</taxon>
        <taxon>Alphaproteobacteria</taxon>
        <taxon>Sphingomonadales</taxon>
        <taxon>Sphingomonadaceae</taxon>
        <taxon>Stakelama</taxon>
    </lineage>
</organism>
<reference evidence="20 21" key="1">
    <citation type="submission" date="2020-08" db="EMBL/GenBank/DDBJ databases">
        <title>Genomic Encyclopedia of Type Strains, Phase IV (KMG-IV): sequencing the most valuable type-strain genomes for metagenomic binning, comparative biology and taxonomic classification.</title>
        <authorList>
            <person name="Goeker M."/>
        </authorList>
    </citation>
    <scope>NUCLEOTIDE SEQUENCE [LARGE SCALE GENOMIC DNA]</scope>
    <source>
        <strain evidence="20 21">DSM 27203</strain>
    </source>
</reference>
<evidence type="ECO:0000313" key="21">
    <source>
        <dbReference type="Proteomes" id="UP000554342"/>
    </source>
</evidence>
<protein>
    <recommendedName>
        <fullName evidence="7">CDP-diacylglycerol pyrophosphatase</fullName>
        <ecNumber evidence="6">3.6.1.26</ecNumber>
    </recommendedName>
    <alternativeName>
        <fullName evidence="17">CDP-diacylglycerol phosphatidylhydrolase</fullName>
    </alternativeName>
    <alternativeName>
        <fullName evidence="18">CDP-diglyceride hydrolase</fullName>
    </alternativeName>
</protein>
<evidence type="ECO:0000256" key="17">
    <source>
        <dbReference type="ARBA" id="ARBA00032888"/>
    </source>
</evidence>
<dbReference type="EC" id="3.6.1.26" evidence="6"/>
<evidence type="ECO:0000256" key="5">
    <source>
        <dbReference type="ARBA" id="ARBA00006435"/>
    </source>
</evidence>
<evidence type="ECO:0000256" key="16">
    <source>
        <dbReference type="ARBA" id="ARBA00023264"/>
    </source>
</evidence>
<evidence type="ECO:0000256" key="12">
    <source>
        <dbReference type="ARBA" id="ARBA00022989"/>
    </source>
</evidence>
<evidence type="ECO:0000256" key="18">
    <source>
        <dbReference type="ARBA" id="ARBA00032892"/>
    </source>
</evidence>
<dbReference type="UniPathway" id="UPA00609">
    <property type="reaction ID" value="UER00664"/>
</dbReference>
<name>A0A840YZL8_9SPHN</name>
<dbReference type="EMBL" id="JACIJI010000003">
    <property type="protein sequence ID" value="MBB5719093.1"/>
    <property type="molecule type" value="Genomic_DNA"/>
</dbReference>
<keyword evidence="12" id="KW-1133">Transmembrane helix</keyword>
<comment type="catalytic activity">
    <reaction evidence="1">
        <text>a CDP-1,2-diacyl-sn-glycerol + H2O = a 1,2-diacyl-sn-glycero-3-phosphate + CMP + 2 H(+)</text>
        <dbReference type="Rhea" id="RHEA:15221"/>
        <dbReference type="ChEBI" id="CHEBI:15377"/>
        <dbReference type="ChEBI" id="CHEBI:15378"/>
        <dbReference type="ChEBI" id="CHEBI:58332"/>
        <dbReference type="ChEBI" id="CHEBI:58608"/>
        <dbReference type="ChEBI" id="CHEBI:60377"/>
        <dbReference type="EC" id="3.6.1.26"/>
    </reaction>
</comment>
<keyword evidence="10" id="KW-0812">Transmembrane</keyword>
<dbReference type="PIRSF" id="PIRSF001273">
    <property type="entry name" value="CDH"/>
    <property type="match status" value="1"/>
</dbReference>
<evidence type="ECO:0000256" key="14">
    <source>
        <dbReference type="ARBA" id="ARBA00023136"/>
    </source>
</evidence>
<proteinExistence type="inferred from homology"/>
<accession>A0A840YZL8</accession>
<evidence type="ECO:0000256" key="15">
    <source>
        <dbReference type="ARBA" id="ARBA00023209"/>
    </source>
</evidence>
<evidence type="ECO:0000256" key="7">
    <source>
        <dbReference type="ARBA" id="ARBA00019608"/>
    </source>
</evidence>
<feature type="chain" id="PRO_5033025236" description="CDP-diacylglycerol pyrophosphatase" evidence="19">
    <location>
        <begin position="28"/>
        <end position="271"/>
    </location>
</feature>
<evidence type="ECO:0000256" key="19">
    <source>
        <dbReference type="SAM" id="SignalP"/>
    </source>
</evidence>
<dbReference type="SUPFAM" id="SSF54197">
    <property type="entry name" value="HIT-like"/>
    <property type="match status" value="1"/>
</dbReference>
<comment type="caution">
    <text evidence="20">The sequence shown here is derived from an EMBL/GenBank/DDBJ whole genome shotgun (WGS) entry which is preliminary data.</text>
</comment>
<dbReference type="AlphaFoldDB" id="A0A840YZL8"/>
<evidence type="ECO:0000256" key="4">
    <source>
        <dbReference type="ARBA" id="ARBA00005189"/>
    </source>
</evidence>
<keyword evidence="19" id="KW-0732">Signal</keyword>
<dbReference type="Pfam" id="PF02611">
    <property type="entry name" value="CDH"/>
    <property type="match status" value="1"/>
</dbReference>
<evidence type="ECO:0000313" key="20">
    <source>
        <dbReference type="EMBL" id="MBB5719093.1"/>
    </source>
</evidence>
<keyword evidence="11 20" id="KW-0378">Hydrolase</keyword>
<comment type="subcellular location">
    <subcellularLocation>
        <location evidence="2">Cell membrane</location>
        <topology evidence="2">Single-pass membrane protein</topology>
    </subcellularLocation>
</comment>
<evidence type="ECO:0000256" key="11">
    <source>
        <dbReference type="ARBA" id="ARBA00022801"/>
    </source>
</evidence>
<dbReference type="GO" id="GO:0046342">
    <property type="term" value="P:CDP-diacylglycerol catabolic process"/>
    <property type="evidence" value="ECO:0007669"/>
    <property type="project" value="UniProtKB-UniPathway"/>
</dbReference>
<evidence type="ECO:0000256" key="13">
    <source>
        <dbReference type="ARBA" id="ARBA00023098"/>
    </source>
</evidence>
<dbReference type="GO" id="GO:0005886">
    <property type="term" value="C:plasma membrane"/>
    <property type="evidence" value="ECO:0007669"/>
    <property type="project" value="UniProtKB-SubCell"/>
</dbReference>
<dbReference type="GO" id="GO:0008715">
    <property type="term" value="F:CDP-diacylglycerol diphosphatase activity"/>
    <property type="evidence" value="ECO:0007669"/>
    <property type="project" value="UniProtKB-EC"/>
</dbReference>
<keyword evidence="13" id="KW-0443">Lipid metabolism</keyword>
<keyword evidence="16" id="KW-1208">Phospholipid metabolism</keyword>
<gene>
    <name evidence="20" type="ORF">FHR23_002031</name>
</gene>
<keyword evidence="9" id="KW-0444">Lipid biosynthesis</keyword>
<dbReference type="Gene3D" id="3.30.428.30">
    <property type="entry name" value="HIT family - CDH-like"/>
    <property type="match status" value="1"/>
</dbReference>
<comment type="similarity">
    <text evidence="5">Belongs to the Cdh family.</text>
</comment>
<evidence type="ECO:0000256" key="10">
    <source>
        <dbReference type="ARBA" id="ARBA00022692"/>
    </source>
</evidence>
<keyword evidence="14" id="KW-0472">Membrane</keyword>